<name>A0ABW1G245_9ACTN</name>
<gene>
    <name evidence="2" type="ORF">ACFP3V_16255</name>
</gene>
<keyword evidence="3" id="KW-1185">Reference proteome</keyword>
<dbReference type="Gene3D" id="3.40.50.10320">
    <property type="entry name" value="LmbE-like"/>
    <property type="match status" value="1"/>
</dbReference>
<dbReference type="RefSeq" id="WP_380583939.1">
    <property type="nucleotide sequence ID" value="NZ_JBHSQJ010000064.1"/>
</dbReference>
<dbReference type="InterPro" id="IPR024078">
    <property type="entry name" value="LmbE-like_dom_sf"/>
</dbReference>
<sequence>MTEGARVLQIVAHPDDDLFFMNPATVHGLRAGTPSATVYLSAGDADGRNPMRLQEGLAVADKAAYTKARQNGLRAAYGAMALGNPRAPWRSAVLPTSGGYAEVYTLQDRPDVSLVFLNIRQHAEEPGPRRQLQRLWAGEIESAVTIAPAGGLVDAEYAYTRDGLLDTLRQLLGLFAPTLVRTLDPDPDRLVHDPERFPQHRDFGDLSDHHDHTAAGLFAWAALDGYQGPQATGRFSVESFRGYANERWPHGLSPQAVSQKEFYLNLYGGAEAWDTGDPAGSGDYHIAFNTRGTGWLQSTTPRYPAATRWLGQDPKGRLTAFAVVGQQANAWMQAEPGGDEWTGPFPMGGGPLAPGIAPVLSSDGRWLLFALRLTELTQDGPQGRELVLLEQSEPEMPFHPWRTLGNPSAGGERSRHLGGPTAVRDGLGRIHVFVRNAGQGVSARILDPGTGWSDWLDLKGSELQEGLAALTSHDGRVEVFAANRGAVHHWGQSEIRQPLSRGPRFKLTVPGAPPGGALQPDGRVMVAYRRPGSIRIMVAEEDAPGGRWGQPAQPAGGRGGFGPVVAAPGPSAAHGTLLVTRSDLGGVAYRFWPQETPWSELPVPDGAFAHTPAAAYDAHGRAVVAVIGLDGRLHVARQETPGHGPFTPWRAVG</sequence>
<comment type="caution">
    <text evidence="2">The sequence shown here is derived from an EMBL/GenBank/DDBJ whole genome shotgun (WGS) entry which is preliminary data.</text>
</comment>
<dbReference type="PANTHER" id="PTHR12993:SF23">
    <property type="entry name" value="N-ACETYLGLUCOSAMINYLPHOSPHATIDYLINOSITOL DEACETYLASE"/>
    <property type="match status" value="1"/>
</dbReference>
<dbReference type="Proteomes" id="UP001596174">
    <property type="component" value="Unassembled WGS sequence"/>
</dbReference>
<dbReference type="InterPro" id="IPR003737">
    <property type="entry name" value="GlcNAc_PI_deacetylase-related"/>
</dbReference>
<dbReference type="PANTHER" id="PTHR12993">
    <property type="entry name" value="N-ACETYLGLUCOSAMINYL-PHOSPHATIDYLINOSITOL DE-N-ACETYLASE-RELATED"/>
    <property type="match status" value="1"/>
</dbReference>
<evidence type="ECO:0000313" key="3">
    <source>
        <dbReference type="Proteomes" id="UP001596174"/>
    </source>
</evidence>
<keyword evidence="1" id="KW-0862">Zinc</keyword>
<organism evidence="2 3">
    <name type="scientific">Streptacidiphilus monticola</name>
    <dbReference type="NCBI Taxonomy" id="2161674"/>
    <lineage>
        <taxon>Bacteria</taxon>
        <taxon>Bacillati</taxon>
        <taxon>Actinomycetota</taxon>
        <taxon>Actinomycetes</taxon>
        <taxon>Kitasatosporales</taxon>
        <taxon>Streptomycetaceae</taxon>
        <taxon>Streptacidiphilus</taxon>
    </lineage>
</organism>
<accession>A0ABW1G245</accession>
<reference evidence="3" key="1">
    <citation type="journal article" date="2019" name="Int. J. Syst. Evol. Microbiol.">
        <title>The Global Catalogue of Microorganisms (GCM) 10K type strain sequencing project: providing services to taxonomists for standard genome sequencing and annotation.</title>
        <authorList>
            <consortium name="The Broad Institute Genomics Platform"/>
            <consortium name="The Broad Institute Genome Sequencing Center for Infectious Disease"/>
            <person name="Wu L."/>
            <person name="Ma J."/>
        </authorList>
    </citation>
    <scope>NUCLEOTIDE SEQUENCE [LARGE SCALE GENOMIC DNA]</scope>
    <source>
        <strain evidence="3">JCM 4816</strain>
    </source>
</reference>
<dbReference type="SUPFAM" id="SSF89372">
    <property type="entry name" value="Fucose-specific lectin"/>
    <property type="match status" value="1"/>
</dbReference>
<protein>
    <submittedName>
        <fullName evidence="2">PIG-L family deacetylase</fullName>
    </submittedName>
</protein>
<dbReference type="EMBL" id="JBHSQJ010000064">
    <property type="protein sequence ID" value="MFC5908761.1"/>
    <property type="molecule type" value="Genomic_DNA"/>
</dbReference>
<dbReference type="SUPFAM" id="SSF102588">
    <property type="entry name" value="LmbE-like"/>
    <property type="match status" value="1"/>
</dbReference>
<evidence type="ECO:0000313" key="2">
    <source>
        <dbReference type="EMBL" id="MFC5908761.1"/>
    </source>
</evidence>
<dbReference type="Gene3D" id="2.120.10.70">
    <property type="entry name" value="Fucose-specific lectin"/>
    <property type="match status" value="1"/>
</dbReference>
<proteinExistence type="predicted"/>
<evidence type="ECO:0000256" key="1">
    <source>
        <dbReference type="ARBA" id="ARBA00022833"/>
    </source>
</evidence>